<proteinExistence type="predicted"/>
<dbReference type="Gene3D" id="2.40.30.170">
    <property type="match status" value="1"/>
</dbReference>
<name>A0ABY8ND26_9GAMM</name>
<dbReference type="PANTHER" id="PTHR32347">
    <property type="entry name" value="EFFLUX SYSTEM COMPONENT YKNX-RELATED"/>
    <property type="match status" value="1"/>
</dbReference>
<feature type="coiled-coil region" evidence="3">
    <location>
        <begin position="134"/>
        <end position="161"/>
    </location>
</feature>
<feature type="region of interest" description="Disordered" evidence="4">
    <location>
        <begin position="293"/>
        <end position="316"/>
    </location>
</feature>
<evidence type="ECO:0000256" key="2">
    <source>
        <dbReference type="ARBA" id="ARBA00023054"/>
    </source>
</evidence>
<accession>A0ABY8ND26</accession>
<evidence type="ECO:0000256" key="1">
    <source>
        <dbReference type="ARBA" id="ARBA00004196"/>
    </source>
</evidence>
<dbReference type="PANTHER" id="PTHR32347:SF23">
    <property type="entry name" value="BLL5650 PROTEIN"/>
    <property type="match status" value="1"/>
</dbReference>
<keyword evidence="6" id="KW-1185">Reference proteome</keyword>
<evidence type="ECO:0000313" key="6">
    <source>
        <dbReference type="Proteomes" id="UP001236500"/>
    </source>
</evidence>
<keyword evidence="2 3" id="KW-0175">Coiled coil</keyword>
<evidence type="ECO:0000256" key="4">
    <source>
        <dbReference type="SAM" id="MobiDB-lite"/>
    </source>
</evidence>
<comment type="subcellular location">
    <subcellularLocation>
        <location evidence="1">Cell envelope</location>
    </subcellularLocation>
</comment>
<dbReference type="InterPro" id="IPR050465">
    <property type="entry name" value="UPF0194_transport"/>
</dbReference>
<evidence type="ECO:0000256" key="3">
    <source>
        <dbReference type="SAM" id="Coils"/>
    </source>
</evidence>
<sequence length="316" mass="35389">MQLAPPFIARMWNYNIKTLTAENSHVKKGELVVSFDDKAISERLQDRLAELQQARSEQENRLQQETRSEREDALAIEEKRAEYEKARRRAEILDHSMSRNEREKAQIDFEIASNELELAHALAKLHRKTGALNTSLAERKVQRLESETQTLQGEADKLQLYSPIDGLVQYIPNWDGEKPSQGDSVRFGQPIIQISNLSRLHVRAVADEVDKTLLTEGTPVNISIDGAHTRSLRGHISELGRVVRDRARGDRRRVIDLLVDLEPGETGLRPGMMVAMTLTDTSTELDTIEDTAHARDDGATAAVASPESAENTGKAP</sequence>
<organism evidence="5 6">
    <name type="scientific">Microbulbifer bruguierae</name>
    <dbReference type="NCBI Taxonomy" id="3029061"/>
    <lineage>
        <taxon>Bacteria</taxon>
        <taxon>Pseudomonadati</taxon>
        <taxon>Pseudomonadota</taxon>
        <taxon>Gammaproteobacteria</taxon>
        <taxon>Cellvibrionales</taxon>
        <taxon>Microbulbiferaceae</taxon>
        <taxon>Microbulbifer</taxon>
    </lineage>
</organism>
<evidence type="ECO:0000313" key="5">
    <source>
        <dbReference type="EMBL" id="WGL16314.1"/>
    </source>
</evidence>
<dbReference type="EMBL" id="CP118605">
    <property type="protein sequence ID" value="WGL16314.1"/>
    <property type="molecule type" value="Genomic_DNA"/>
</dbReference>
<dbReference type="Proteomes" id="UP001236500">
    <property type="component" value="Chromosome"/>
</dbReference>
<protein>
    <submittedName>
        <fullName evidence="5">HlyD family efflux transporter periplasmic adaptor subunit</fullName>
    </submittedName>
</protein>
<reference evidence="5 6" key="1">
    <citation type="submission" date="2023-02" db="EMBL/GenBank/DDBJ databases">
        <title>Description and genomic characterization of Microbulbifer bruguierae sp. nov., isolated from the sediment of mangrove plant Bruguiera sexangula.</title>
        <authorList>
            <person name="Long M."/>
        </authorList>
    </citation>
    <scope>NUCLEOTIDE SEQUENCE [LARGE SCALE GENOMIC DNA]</scope>
    <source>
        <strain evidence="5 6">H12</strain>
    </source>
</reference>
<gene>
    <name evidence="5" type="ORF">PVT68_16285</name>
</gene>
<dbReference type="RefSeq" id="WP_280319916.1">
    <property type="nucleotide sequence ID" value="NZ_CP118605.1"/>
</dbReference>
<feature type="coiled-coil region" evidence="3">
    <location>
        <begin position="41"/>
        <end position="103"/>
    </location>
</feature>